<keyword evidence="2" id="KW-1185">Reference proteome</keyword>
<dbReference type="AlphaFoldDB" id="G4TZ47"/>
<dbReference type="HOGENOM" id="CLU_1787570_0_0_1"/>
<accession>G4TZ47</accession>
<reference evidence="1 2" key="1">
    <citation type="journal article" date="2011" name="PLoS Pathog.">
        <title>Endophytic Life Strategies Decoded by Genome and Transcriptome Analyses of the Mutualistic Root Symbiont Piriformospora indica.</title>
        <authorList>
            <person name="Zuccaro A."/>
            <person name="Lahrmann U."/>
            <person name="Guldener U."/>
            <person name="Langen G."/>
            <person name="Pfiffi S."/>
            <person name="Biedenkopf D."/>
            <person name="Wong P."/>
            <person name="Samans B."/>
            <person name="Grimm C."/>
            <person name="Basiewicz M."/>
            <person name="Murat C."/>
            <person name="Martin F."/>
            <person name="Kogel K.H."/>
        </authorList>
    </citation>
    <scope>NUCLEOTIDE SEQUENCE [LARGE SCALE GENOMIC DNA]</scope>
    <source>
        <strain evidence="1 2">DSM 11827</strain>
    </source>
</reference>
<protein>
    <submittedName>
        <fullName evidence="1">Uncharacterized protein</fullName>
    </submittedName>
</protein>
<comment type="caution">
    <text evidence="1">The sequence shown here is derived from an EMBL/GenBank/DDBJ whole genome shotgun (WGS) entry which is preliminary data.</text>
</comment>
<organism evidence="1 2">
    <name type="scientific">Serendipita indica (strain DSM 11827)</name>
    <name type="common">Root endophyte fungus</name>
    <name type="synonym">Piriformospora indica</name>
    <dbReference type="NCBI Taxonomy" id="1109443"/>
    <lineage>
        <taxon>Eukaryota</taxon>
        <taxon>Fungi</taxon>
        <taxon>Dikarya</taxon>
        <taxon>Basidiomycota</taxon>
        <taxon>Agaricomycotina</taxon>
        <taxon>Agaricomycetes</taxon>
        <taxon>Sebacinales</taxon>
        <taxon>Serendipitaceae</taxon>
        <taxon>Serendipita</taxon>
    </lineage>
</organism>
<dbReference type="Proteomes" id="UP000007148">
    <property type="component" value="Unassembled WGS sequence"/>
</dbReference>
<gene>
    <name evidence="1" type="ORF">PIIN_10581</name>
</gene>
<dbReference type="EMBL" id="CAFZ01000851">
    <property type="protein sequence ID" value="CCA76590.1"/>
    <property type="molecule type" value="Genomic_DNA"/>
</dbReference>
<name>G4TZ47_SERID</name>
<evidence type="ECO:0000313" key="1">
    <source>
        <dbReference type="EMBL" id="CCA76590.1"/>
    </source>
</evidence>
<proteinExistence type="predicted"/>
<dbReference type="InParanoid" id="G4TZ47"/>
<evidence type="ECO:0000313" key="2">
    <source>
        <dbReference type="Proteomes" id="UP000007148"/>
    </source>
</evidence>
<sequence length="145" mass="16246">MATGNNNHCKVNTRPYSTQVPVEWKYLRQHPICQILVVFLWITRHVFTNEAKVQVGEGTTHGGRRAPGTQGYFLGLRKRVLDVPEAKNASIRAPSVMQPVIQVTELTALSCTLSRSPLYMRSVPGICHIPNSEFKYAIVIPAVYI</sequence>